<reference evidence="10 11" key="1">
    <citation type="submission" date="2017-04" db="EMBL/GenBank/DDBJ databases">
        <title>Draft genome sequence of Marssonina coronaria NL1: causal agent of apple blotch.</title>
        <authorList>
            <person name="Cheng Q."/>
        </authorList>
    </citation>
    <scope>NUCLEOTIDE SEQUENCE [LARGE SCALE GENOMIC DNA]</scope>
    <source>
        <strain evidence="10 11">NL1</strain>
    </source>
</reference>
<evidence type="ECO:0000256" key="3">
    <source>
        <dbReference type="ARBA" id="ARBA00022617"/>
    </source>
</evidence>
<dbReference type="AlphaFoldDB" id="A0A218Z6Z2"/>
<evidence type="ECO:0000256" key="6">
    <source>
        <dbReference type="ARBA" id="ARBA00023004"/>
    </source>
</evidence>
<evidence type="ECO:0000256" key="1">
    <source>
        <dbReference type="ARBA" id="ARBA00001970"/>
    </source>
</evidence>
<comment type="caution">
    <text evidence="10">The sequence shown here is derived from an EMBL/GenBank/DDBJ whole genome shotgun (WGS) entry which is preliminary data.</text>
</comment>
<gene>
    <name evidence="10" type="ORF">B2J93_3536</name>
</gene>
<evidence type="ECO:0000256" key="5">
    <source>
        <dbReference type="ARBA" id="ARBA00023002"/>
    </source>
</evidence>
<evidence type="ECO:0000259" key="9">
    <source>
        <dbReference type="PROSITE" id="PS51405"/>
    </source>
</evidence>
<dbReference type="Proteomes" id="UP000242519">
    <property type="component" value="Unassembled WGS sequence"/>
</dbReference>
<protein>
    <recommendedName>
        <fullName evidence="9">Heme haloperoxidase family profile domain-containing protein</fullName>
    </recommendedName>
</protein>
<evidence type="ECO:0000256" key="8">
    <source>
        <dbReference type="SAM" id="MobiDB-lite"/>
    </source>
</evidence>
<feature type="domain" description="Heme haloperoxidase family profile" evidence="9">
    <location>
        <begin position="89"/>
        <end position="267"/>
    </location>
</feature>
<dbReference type="InterPro" id="IPR000028">
    <property type="entry name" value="Chloroperoxidase"/>
</dbReference>
<evidence type="ECO:0000256" key="4">
    <source>
        <dbReference type="ARBA" id="ARBA00022723"/>
    </source>
</evidence>
<keyword evidence="3" id="KW-0349">Heme</keyword>
<keyword evidence="4" id="KW-0479">Metal-binding</keyword>
<keyword evidence="6" id="KW-0408">Iron</keyword>
<evidence type="ECO:0000313" key="11">
    <source>
        <dbReference type="Proteomes" id="UP000242519"/>
    </source>
</evidence>
<dbReference type="Gene3D" id="1.10.489.10">
    <property type="entry name" value="Chloroperoxidase-like"/>
    <property type="match status" value="1"/>
</dbReference>
<evidence type="ECO:0000256" key="7">
    <source>
        <dbReference type="ARBA" id="ARBA00025795"/>
    </source>
</evidence>
<organism evidence="10 11">
    <name type="scientific">Diplocarpon coronariae</name>
    <dbReference type="NCBI Taxonomy" id="2795749"/>
    <lineage>
        <taxon>Eukaryota</taxon>
        <taxon>Fungi</taxon>
        <taxon>Dikarya</taxon>
        <taxon>Ascomycota</taxon>
        <taxon>Pezizomycotina</taxon>
        <taxon>Leotiomycetes</taxon>
        <taxon>Helotiales</taxon>
        <taxon>Drepanopezizaceae</taxon>
        <taxon>Diplocarpon</taxon>
    </lineage>
</organism>
<evidence type="ECO:0000256" key="2">
    <source>
        <dbReference type="ARBA" id="ARBA00022559"/>
    </source>
</evidence>
<feature type="region of interest" description="Disordered" evidence="8">
    <location>
        <begin position="43"/>
        <end position="77"/>
    </location>
</feature>
<proteinExistence type="inferred from homology"/>
<accession>A0A218Z6Z2</accession>
<dbReference type="PANTHER" id="PTHR33577:SF1">
    <property type="entry name" value="HEME HALOPEROXIDASE FAMILY PROFILE DOMAIN-CONTAINING PROTEIN"/>
    <property type="match status" value="1"/>
</dbReference>
<dbReference type="PANTHER" id="PTHR33577">
    <property type="entry name" value="STERIGMATOCYSTIN BIOSYNTHESIS PEROXIDASE STCC-RELATED"/>
    <property type="match status" value="1"/>
</dbReference>
<sequence length="360" mass="39335">MEMNEQLHKRIDPAPWVPLFLFKRTNTGIPTLTFDPAEQFVNTGAGSGHELTPQLDRSSRAVSRSKRSGEPWLSASECQDKHRTDDYRLRVAYGISPELAFTLSVISVALPGDPLYENFPATLPLVGGHPFAIIGTHDQYESDASIIRWEHLWNLGPEGYNYDSIAAQSDYVTRWSKENNPYFFQAAFANAVSPAAHNFIRFMSTHSAEAPGGVLTCEMLKSFFAVSGDASGSFVHNIGQERIPDNWYRRPSSNPCMPAQVVPDVLADITIYPGIFEAGGNTGKVHSYVGVVTGDLTGGLFNATNLLEGNYLLGAVGSVLGYVKQQLGPVGEKLGCPQLAPFNNPLYNKFPGASYEAQGR</sequence>
<dbReference type="PROSITE" id="PS51405">
    <property type="entry name" value="HEME_HALOPEROXIDASE"/>
    <property type="match status" value="1"/>
</dbReference>
<comment type="cofactor">
    <cofactor evidence="1">
        <name>heme b</name>
        <dbReference type="ChEBI" id="CHEBI:60344"/>
    </cofactor>
</comment>
<dbReference type="Pfam" id="PF01328">
    <property type="entry name" value="Peroxidase_2"/>
    <property type="match status" value="1"/>
</dbReference>
<dbReference type="EMBL" id="MZNU01000204">
    <property type="protein sequence ID" value="OWP02956.1"/>
    <property type="molecule type" value="Genomic_DNA"/>
</dbReference>
<dbReference type="InterPro" id="IPR036851">
    <property type="entry name" value="Chloroperoxidase-like_sf"/>
</dbReference>
<dbReference type="GO" id="GO:0046872">
    <property type="term" value="F:metal ion binding"/>
    <property type="evidence" value="ECO:0007669"/>
    <property type="project" value="UniProtKB-KW"/>
</dbReference>
<keyword evidence="5" id="KW-0560">Oxidoreductase</keyword>
<dbReference type="GO" id="GO:0004601">
    <property type="term" value="F:peroxidase activity"/>
    <property type="evidence" value="ECO:0007669"/>
    <property type="project" value="UniProtKB-KW"/>
</dbReference>
<comment type="similarity">
    <text evidence="7">Belongs to the chloroperoxidase family.</text>
</comment>
<keyword evidence="2" id="KW-0575">Peroxidase</keyword>
<keyword evidence="11" id="KW-1185">Reference proteome</keyword>
<name>A0A218Z6Z2_9HELO</name>
<evidence type="ECO:0000313" key="10">
    <source>
        <dbReference type="EMBL" id="OWP02956.1"/>
    </source>
</evidence>
<dbReference type="OrthoDB" id="407298at2759"/>
<dbReference type="InParanoid" id="A0A218Z6Z2"/>